<dbReference type="PANTHER" id="PTHR45703:SF36">
    <property type="entry name" value="DYNEIN HEAVY CHAIN, CYTOPLASMIC"/>
    <property type="match status" value="1"/>
</dbReference>
<name>A0AAW0PR31_9GOBI</name>
<accession>A0AAW0PR31</accession>
<dbReference type="PANTHER" id="PTHR45703">
    <property type="entry name" value="DYNEIN HEAVY CHAIN"/>
    <property type="match status" value="1"/>
</dbReference>
<protein>
    <recommendedName>
        <fullName evidence="1">Dynein heavy chain C-terminal domain-containing protein</fullName>
    </recommendedName>
</protein>
<evidence type="ECO:0000313" key="2">
    <source>
        <dbReference type="EMBL" id="KAK7929089.1"/>
    </source>
</evidence>
<organism evidence="2 3">
    <name type="scientific">Mugilogobius chulae</name>
    <name type="common">yellowstripe goby</name>
    <dbReference type="NCBI Taxonomy" id="88201"/>
    <lineage>
        <taxon>Eukaryota</taxon>
        <taxon>Metazoa</taxon>
        <taxon>Chordata</taxon>
        <taxon>Craniata</taxon>
        <taxon>Vertebrata</taxon>
        <taxon>Euteleostomi</taxon>
        <taxon>Actinopterygii</taxon>
        <taxon>Neopterygii</taxon>
        <taxon>Teleostei</taxon>
        <taxon>Neoteleostei</taxon>
        <taxon>Acanthomorphata</taxon>
        <taxon>Gobiaria</taxon>
        <taxon>Gobiiformes</taxon>
        <taxon>Gobioidei</taxon>
        <taxon>Gobiidae</taxon>
        <taxon>Gobionellinae</taxon>
        <taxon>Mugilogobius</taxon>
    </lineage>
</organism>
<proteinExistence type="predicted"/>
<feature type="domain" description="Dynein heavy chain C-terminal" evidence="1">
    <location>
        <begin position="581"/>
        <end position="715"/>
    </location>
</feature>
<dbReference type="GO" id="GO:0051959">
    <property type="term" value="F:dynein light intermediate chain binding"/>
    <property type="evidence" value="ECO:0007669"/>
    <property type="project" value="InterPro"/>
</dbReference>
<reference evidence="3" key="1">
    <citation type="submission" date="2024-04" db="EMBL/GenBank/DDBJ databases">
        <title>Salinicola lusitanus LLJ914,a marine bacterium isolated from the Okinawa Trough.</title>
        <authorList>
            <person name="Li J."/>
        </authorList>
    </citation>
    <scope>NUCLEOTIDE SEQUENCE [LARGE SCALE GENOMIC DNA]</scope>
</reference>
<comment type="caution">
    <text evidence="2">The sequence shown here is derived from an EMBL/GenBank/DDBJ whole genome shotgun (WGS) entry which is preliminary data.</text>
</comment>
<gene>
    <name evidence="2" type="ORF">WMY93_005484</name>
</gene>
<dbReference type="AlphaFoldDB" id="A0AAW0PR31"/>
<dbReference type="GO" id="GO:0030286">
    <property type="term" value="C:dynein complex"/>
    <property type="evidence" value="ECO:0007669"/>
    <property type="project" value="InterPro"/>
</dbReference>
<dbReference type="Proteomes" id="UP001460270">
    <property type="component" value="Unassembled WGS sequence"/>
</dbReference>
<sequence length="757" mass="83269">MAVLSPASCFSLERFVCVVKKSLSGSSSGLASLCPVPGTVEHLCHQLLSQVLLDYGPCLSQRHTQVLRLLLCVGLLQHSHLCSEAESWAFLLGPPPNLRDLPRDLRDLPETSEICPETSPDPSPALPLWIPAQALPQLQWLEQDPAFRGLCSSLSRDPELWKEYLGVSSPFTGPVPLEPFTQLSLLQRALLWRTLRPDCLHTGVENISGGLLTEGPHALSQLQHTGAENMSAGLLTDGAGCEVHTLVPGSCSNTVAPSSSHGPLTLPVSLRVLCSWKQASIVSALKNSPNEGLWLVFKNIHLLEQWDKLWPELKRRLLHLKGLRRLQLWFTVPEDKVQLIPFAVRLRALVLVLDSCWTLQEQVQRSEQQVALSYQPGVHECVLFHSVLLQRQTEQQLFCPWTETDLQVLLETYKDLTGVCRDHERTLQYLAVSLVHGAHVLDVLQSEELRSVACVYLCPRPNTQDDGLTSLQMFPEEQDDSSGLCLGFGHDVVQEILQKKSHSLSVLLQASQSAHRSVRDMSTEETQAVRPVRALETYMRTRTGPPADSPPAGPLQAFLQGEWDALRSILLSPCCSELQLQDVQRRAEFLSSYLWHQDGPDPAHTYRLSAFSNPKAFLLALRRHHAKVQRRNVSDISLVFQVLGDDAGSSSCPADAVFLCGLELRGAVWDPERGGVSVPDQSQSPGSSFPLLCVAPSLQCPCPPVPLSYLCPVFAGPGGARGLGPAPVPSAAREVCSETGSPALHSAHQLNDRTVWF</sequence>
<dbReference type="EMBL" id="JBBPFD010000004">
    <property type="protein sequence ID" value="KAK7929089.1"/>
    <property type="molecule type" value="Genomic_DNA"/>
</dbReference>
<dbReference type="GO" id="GO:0045505">
    <property type="term" value="F:dynein intermediate chain binding"/>
    <property type="evidence" value="ECO:0007669"/>
    <property type="project" value="InterPro"/>
</dbReference>
<dbReference type="InterPro" id="IPR041228">
    <property type="entry name" value="Dynein_C"/>
</dbReference>
<dbReference type="Gene3D" id="3.10.490.20">
    <property type="match status" value="1"/>
</dbReference>
<dbReference type="InterPro" id="IPR043160">
    <property type="entry name" value="Dynein_C_barrel"/>
</dbReference>
<dbReference type="Pfam" id="PF18199">
    <property type="entry name" value="Dynein_C"/>
    <property type="match status" value="1"/>
</dbReference>
<dbReference type="InterPro" id="IPR026983">
    <property type="entry name" value="DHC"/>
</dbReference>
<keyword evidence="3" id="KW-1185">Reference proteome</keyword>
<dbReference type="GO" id="GO:0007018">
    <property type="term" value="P:microtubule-based movement"/>
    <property type="evidence" value="ECO:0007669"/>
    <property type="project" value="InterPro"/>
</dbReference>
<evidence type="ECO:0000313" key="3">
    <source>
        <dbReference type="Proteomes" id="UP001460270"/>
    </source>
</evidence>
<evidence type="ECO:0000259" key="1">
    <source>
        <dbReference type="Pfam" id="PF18199"/>
    </source>
</evidence>